<dbReference type="EMBL" id="CH891734">
    <property type="protein sequence ID" value="KRK05245.1"/>
    <property type="molecule type" value="Genomic_DNA"/>
</dbReference>
<accession>A0A0R1E7S4</accession>
<sequence length="97" mass="11083">MHNFIIGLSQSRSRPLILLPDFRIRCATVLQRFLFFFAKSKAASLCGKRNRCAEAPASAYRIQHPISRLQQHFSSINRRSGHLEFHPAGDHNCIALH</sequence>
<protein>
    <submittedName>
        <fullName evidence="1">Uncharacterized protein</fullName>
    </submittedName>
</protein>
<evidence type="ECO:0000313" key="2">
    <source>
        <dbReference type="Proteomes" id="UP000002282"/>
    </source>
</evidence>
<proteinExistence type="predicted"/>
<name>A0A0R1E7S4_DROYA</name>
<reference evidence="1 2" key="1">
    <citation type="journal article" date="2007" name="Nature">
        <title>Evolution of genes and genomes on the Drosophila phylogeny.</title>
        <authorList>
            <consortium name="Drosophila 12 Genomes Consortium"/>
            <person name="Clark A.G."/>
            <person name="Eisen M.B."/>
            <person name="Smith D.R."/>
            <person name="Bergman C.M."/>
            <person name="Oliver B."/>
            <person name="Markow T.A."/>
            <person name="Kaufman T.C."/>
            <person name="Kellis M."/>
            <person name="Gelbart W."/>
            <person name="Iyer V.N."/>
            <person name="Pollard D.A."/>
            <person name="Sackton T.B."/>
            <person name="Larracuente A.M."/>
            <person name="Singh N.D."/>
            <person name="Abad J.P."/>
            <person name="Abt D.N."/>
            <person name="Adryan B."/>
            <person name="Aguade M."/>
            <person name="Akashi H."/>
            <person name="Anderson W.W."/>
            <person name="Aquadro C.F."/>
            <person name="Ardell D.H."/>
            <person name="Arguello R."/>
            <person name="Artieri C.G."/>
            <person name="Barbash D.A."/>
            <person name="Barker D."/>
            <person name="Barsanti P."/>
            <person name="Batterham P."/>
            <person name="Batzoglou S."/>
            <person name="Begun D."/>
            <person name="Bhutkar A."/>
            <person name="Blanco E."/>
            <person name="Bosak S.A."/>
            <person name="Bradley R.K."/>
            <person name="Brand A.D."/>
            <person name="Brent M.R."/>
            <person name="Brooks A.N."/>
            <person name="Brown R.H."/>
            <person name="Butlin R.K."/>
            <person name="Caggese C."/>
            <person name="Calvi B.R."/>
            <person name="Bernardo de Carvalho A."/>
            <person name="Caspi A."/>
            <person name="Castrezana S."/>
            <person name="Celniker S.E."/>
            <person name="Chang J.L."/>
            <person name="Chapple C."/>
            <person name="Chatterji S."/>
            <person name="Chinwalla A."/>
            <person name="Civetta A."/>
            <person name="Clifton S.W."/>
            <person name="Comeron J.M."/>
            <person name="Costello J.C."/>
            <person name="Coyne J.A."/>
            <person name="Daub J."/>
            <person name="David R.G."/>
            <person name="Delcher A.L."/>
            <person name="Delehaunty K."/>
            <person name="Do C.B."/>
            <person name="Ebling H."/>
            <person name="Edwards K."/>
            <person name="Eickbush T."/>
            <person name="Evans J.D."/>
            <person name="Filipski A."/>
            <person name="Findeiss S."/>
            <person name="Freyhult E."/>
            <person name="Fulton L."/>
            <person name="Fulton R."/>
            <person name="Garcia A.C."/>
            <person name="Gardiner A."/>
            <person name="Garfield D.A."/>
            <person name="Garvin B.E."/>
            <person name="Gibson G."/>
            <person name="Gilbert D."/>
            <person name="Gnerre S."/>
            <person name="Godfrey J."/>
            <person name="Good R."/>
            <person name="Gotea V."/>
            <person name="Gravely B."/>
            <person name="Greenberg A.J."/>
            <person name="Griffiths-Jones S."/>
            <person name="Gross S."/>
            <person name="Guigo R."/>
            <person name="Gustafson E.A."/>
            <person name="Haerty W."/>
            <person name="Hahn M.W."/>
            <person name="Halligan D.L."/>
            <person name="Halpern A.L."/>
            <person name="Halter G.M."/>
            <person name="Han M.V."/>
            <person name="Heger A."/>
            <person name="Hillier L."/>
            <person name="Hinrichs A.S."/>
            <person name="Holmes I."/>
            <person name="Hoskins R.A."/>
            <person name="Hubisz M.J."/>
            <person name="Hultmark D."/>
            <person name="Huntley M.A."/>
            <person name="Jaffe D.B."/>
            <person name="Jagadeeshan S."/>
            <person name="Jeck W.R."/>
            <person name="Johnson J."/>
            <person name="Jones C.D."/>
            <person name="Jordan W.C."/>
            <person name="Karpen G.H."/>
            <person name="Kataoka E."/>
            <person name="Keightley P.D."/>
            <person name="Kheradpour P."/>
            <person name="Kirkness E.F."/>
            <person name="Koerich L.B."/>
            <person name="Kristiansen K."/>
            <person name="Kudrna D."/>
            <person name="Kulathinal R.J."/>
            <person name="Kumar S."/>
            <person name="Kwok R."/>
            <person name="Lander E."/>
            <person name="Langley C.H."/>
            <person name="Lapoint R."/>
            <person name="Lazzaro B.P."/>
            <person name="Lee S.J."/>
            <person name="Levesque L."/>
            <person name="Li R."/>
            <person name="Lin C.F."/>
            <person name="Lin M.F."/>
            <person name="Lindblad-Toh K."/>
            <person name="Llopart A."/>
            <person name="Long M."/>
            <person name="Low L."/>
            <person name="Lozovsky E."/>
            <person name="Lu J."/>
            <person name="Luo M."/>
            <person name="Machado C.A."/>
            <person name="Makalowski W."/>
            <person name="Marzo M."/>
            <person name="Matsuda M."/>
            <person name="Matzkin L."/>
            <person name="McAllister B."/>
            <person name="McBride C.S."/>
            <person name="McKernan B."/>
            <person name="McKernan K."/>
            <person name="Mendez-Lago M."/>
            <person name="Minx P."/>
            <person name="Mollenhauer M.U."/>
            <person name="Montooth K."/>
            <person name="Mount S.M."/>
            <person name="Mu X."/>
            <person name="Myers E."/>
            <person name="Negre B."/>
            <person name="Newfeld S."/>
            <person name="Nielsen R."/>
            <person name="Noor M.A."/>
            <person name="O'Grady P."/>
            <person name="Pachter L."/>
            <person name="Papaceit M."/>
            <person name="Parisi M.J."/>
            <person name="Parisi M."/>
            <person name="Parts L."/>
            <person name="Pedersen J.S."/>
            <person name="Pesole G."/>
            <person name="Phillippy A.M."/>
            <person name="Ponting C.P."/>
            <person name="Pop M."/>
            <person name="Porcelli D."/>
            <person name="Powell J.R."/>
            <person name="Prohaska S."/>
            <person name="Pruitt K."/>
            <person name="Puig M."/>
            <person name="Quesneville H."/>
            <person name="Ram K.R."/>
            <person name="Rand D."/>
            <person name="Rasmussen M.D."/>
            <person name="Reed L.K."/>
            <person name="Reenan R."/>
            <person name="Reily A."/>
            <person name="Remington K.A."/>
            <person name="Rieger T.T."/>
            <person name="Ritchie M.G."/>
            <person name="Robin C."/>
            <person name="Rogers Y.H."/>
            <person name="Rohde C."/>
            <person name="Rozas J."/>
            <person name="Rubenfield M.J."/>
            <person name="Ruiz A."/>
            <person name="Russo S."/>
            <person name="Salzberg S.L."/>
            <person name="Sanchez-Gracia A."/>
            <person name="Saranga D.J."/>
            <person name="Sato H."/>
            <person name="Schaeffer S.W."/>
            <person name="Schatz M.C."/>
            <person name="Schlenke T."/>
            <person name="Schwartz R."/>
            <person name="Segarra C."/>
            <person name="Singh R.S."/>
            <person name="Sirot L."/>
            <person name="Sirota M."/>
            <person name="Sisneros N.B."/>
            <person name="Smith C.D."/>
            <person name="Smith T.F."/>
            <person name="Spieth J."/>
            <person name="Stage D.E."/>
            <person name="Stark A."/>
            <person name="Stephan W."/>
            <person name="Strausberg R.L."/>
            <person name="Strempel S."/>
            <person name="Sturgill D."/>
            <person name="Sutton G."/>
            <person name="Sutton G.G."/>
            <person name="Tao W."/>
            <person name="Teichmann S."/>
            <person name="Tobari Y.N."/>
            <person name="Tomimura Y."/>
            <person name="Tsolas J.M."/>
            <person name="Valente V.L."/>
            <person name="Venter E."/>
            <person name="Venter J.C."/>
            <person name="Vicario S."/>
            <person name="Vieira F.G."/>
            <person name="Vilella A.J."/>
            <person name="Villasante A."/>
            <person name="Walenz B."/>
            <person name="Wang J."/>
            <person name="Wasserman M."/>
            <person name="Watts T."/>
            <person name="Wilson D."/>
            <person name="Wilson R.K."/>
            <person name="Wing R.A."/>
            <person name="Wolfner M.F."/>
            <person name="Wong A."/>
            <person name="Wong G.K."/>
            <person name="Wu C.I."/>
            <person name="Wu G."/>
            <person name="Yamamoto D."/>
            <person name="Yang H.P."/>
            <person name="Yang S.P."/>
            <person name="Yorke J.A."/>
            <person name="Yoshida K."/>
            <person name="Zdobnov E."/>
            <person name="Zhang P."/>
            <person name="Zhang Y."/>
            <person name="Zimin A.V."/>
            <person name="Baldwin J."/>
            <person name="Abdouelleil A."/>
            <person name="Abdulkadir J."/>
            <person name="Abebe A."/>
            <person name="Abera B."/>
            <person name="Abreu J."/>
            <person name="Acer S.C."/>
            <person name="Aftuck L."/>
            <person name="Alexander A."/>
            <person name="An P."/>
            <person name="Anderson E."/>
            <person name="Anderson S."/>
            <person name="Arachi H."/>
            <person name="Azer M."/>
            <person name="Bachantsang P."/>
            <person name="Barry A."/>
            <person name="Bayul T."/>
            <person name="Berlin A."/>
            <person name="Bessette D."/>
            <person name="Bloom T."/>
            <person name="Blye J."/>
            <person name="Boguslavskiy L."/>
            <person name="Bonnet C."/>
            <person name="Boukhgalter B."/>
            <person name="Bourzgui I."/>
            <person name="Brown A."/>
            <person name="Cahill P."/>
            <person name="Channer S."/>
            <person name="Cheshatsang Y."/>
            <person name="Chuda L."/>
            <person name="Citroen M."/>
            <person name="Collymore A."/>
            <person name="Cooke P."/>
            <person name="Costello M."/>
            <person name="D'Aco K."/>
            <person name="Daza R."/>
            <person name="De Haan G."/>
            <person name="DeGray S."/>
            <person name="DeMaso C."/>
            <person name="Dhargay N."/>
            <person name="Dooley K."/>
            <person name="Dooley E."/>
            <person name="Doricent M."/>
            <person name="Dorje P."/>
            <person name="Dorjee K."/>
            <person name="Dupes A."/>
            <person name="Elong R."/>
            <person name="Falk J."/>
            <person name="Farina A."/>
            <person name="Faro S."/>
            <person name="Ferguson D."/>
            <person name="Fisher S."/>
            <person name="Foley C.D."/>
            <person name="Franke A."/>
            <person name="Friedrich D."/>
            <person name="Gadbois L."/>
            <person name="Gearin G."/>
            <person name="Gearin C.R."/>
            <person name="Giannoukos G."/>
            <person name="Goode T."/>
            <person name="Graham J."/>
            <person name="Grandbois E."/>
            <person name="Grewal S."/>
            <person name="Gyaltsen K."/>
            <person name="Hafez N."/>
            <person name="Hagos B."/>
            <person name="Hall J."/>
            <person name="Henson C."/>
            <person name="Hollinger A."/>
            <person name="Honan T."/>
            <person name="Huard M.D."/>
            <person name="Hughes L."/>
            <person name="Hurhula B."/>
            <person name="Husby M.E."/>
            <person name="Kamat A."/>
            <person name="Kanga B."/>
            <person name="Kashin S."/>
            <person name="Khazanovich D."/>
            <person name="Kisner P."/>
            <person name="Lance K."/>
            <person name="Lara M."/>
            <person name="Lee W."/>
            <person name="Lennon N."/>
            <person name="Letendre F."/>
            <person name="LeVine R."/>
            <person name="Lipovsky A."/>
            <person name="Liu X."/>
            <person name="Liu J."/>
            <person name="Liu S."/>
            <person name="Lokyitsang T."/>
            <person name="Lokyitsang Y."/>
            <person name="Lubonja R."/>
            <person name="Lui A."/>
            <person name="MacDonald P."/>
            <person name="Magnisalis V."/>
            <person name="Maru K."/>
            <person name="Matthews C."/>
            <person name="McCusker W."/>
            <person name="McDonough S."/>
            <person name="Mehta T."/>
            <person name="Meldrim J."/>
            <person name="Meneus L."/>
            <person name="Mihai O."/>
            <person name="Mihalev A."/>
            <person name="Mihova T."/>
            <person name="Mittelman R."/>
            <person name="Mlenga V."/>
            <person name="Montmayeur A."/>
            <person name="Mulrain L."/>
            <person name="Navidi A."/>
            <person name="Naylor J."/>
            <person name="Negash T."/>
            <person name="Nguyen T."/>
            <person name="Nguyen N."/>
            <person name="Nicol R."/>
            <person name="Norbu C."/>
            <person name="Norbu N."/>
            <person name="Novod N."/>
            <person name="O'Neill B."/>
            <person name="Osman S."/>
            <person name="Markiewicz E."/>
            <person name="Oyono O.L."/>
            <person name="Patti C."/>
            <person name="Phunkhang P."/>
            <person name="Pierre F."/>
            <person name="Priest M."/>
            <person name="Raghuraman S."/>
            <person name="Rege F."/>
            <person name="Reyes R."/>
            <person name="Rise C."/>
            <person name="Rogov P."/>
            <person name="Ross K."/>
            <person name="Ryan E."/>
            <person name="Settipalli S."/>
            <person name="Shea T."/>
            <person name="Sherpa N."/>
            <person name="Shi L."/>
            <person name="Shih D."/>
            <person name="Sparrow T."/>
            <person name="Spaulding J."/>
            <person name="Stalker J."/>
            <person name="Stange-Thomann N."/>
            <person name="Stavropoulos S."/>
            <person name="Stone C."/>
            <person name="Strader C."/>
            <person name="Tesfaye S."/>
            <person name="Thomson T."/>
            <person name="Thoulutsang Y."/>
            <person name="Thoulutsang D."/>
            <person name="Topham K."/>
            <person name="Topping I."/>
            <person name="Tsamla T."/>
            <person name="Vassiliev H."/>
            <person name="Vo A."/>
            <person name="Wangchuk T."/>
            <person name="Wangdi T."/>
            <person name="Weiand M."/>
            <person name="Wilkinson J."/>
            <person name="Wilson A."/>
            <person name="Yadav S."/>
            <person name="Young G."/>
            <person name="Yu Q."/>
            <person name="Zembek L."/>
            <person name="Zhong D."/>
            <person name="Zimmer A."/>
            <person name="Zwirko Z."/>
            <person name="Jaffe D.B."/>
            <person name="Alvarez P."/>
            <person name="Brockman W."/>
            <person name="Butler J."/>
            <person name="Chin C."/>
            <person name="Gnerre S."/>
            <person name="Grabherr M."/>
            <person name="Kleber M."/>
            <person name="Mauceli E."/>
            <person name="MacCallum I."/>
        </authorList>
    </citation>
    <scope>NUCLEOTIDE SEQUENCE [LARGE SCALE GENOMIC DNA]</scope>
    <source>
        <strain evidence="2">Tai18E2 / Tucson 14021-0261.01</strain>
    </source>
</reference>
<organism evidence="1 2">
    <name type="scientific">Drosophila yakuba</name>
    <name type="common">Fruit fly</name>
    <dbReference type="NCBI Taxonomy" id="7245"/>
    <lineage>
        <taxon>Eukaryota</taxon>
        <taxon>Metazoa</taxon>
        <taxon>Ecdysozoa</taxon>
        <taxon>Arthropoda</taxon>
        <taxon>Hexapoda</taxon>
        <taxon>Insecta</taxon>
        <taxon>Pterygota</taxon>
        <taxon>Neoptera</taxon>
        <taxon>Endopterygota</taxon>
        <taxon>Diptera</taxon>
        <taxon>Brachycera</taxon>
        <taxon>Muscomorpha</taxon>
        <taxon>Ephydroidea</taxon>
        <taxon>Drosophilidae</taxon>
        <taxon>Drosophila</taxon>
        <taxon>Sophophora</taxon>
    </lineage>
</organism>
<evidence type="ECO:0000313" key="1">
    <source>
        <dbReference type="EMBL" id="KRK05245.1"/>
    </source>
</evidence>
<dbReference type="Proteomes" id="UP000002282">
    <property type="component" value="Unassembled WGS sequence"/>
</dbReference>
<dbReference type="KEGG" id="dya:Dyak_GE27930"/>
<keyword evidence="2" id="KW-1185">Reference proteome</keyword>
<gene>
    <name evidence="1" type="primary">Dyak\GE27930</name>
    <name evidence="1" type="synonym">GE27930</name>
    <name evidence="1" type="ORF">Dyak_GE27930</name>
</gene>
<reference evidence="1 2" key="2">
    <citation type="journal article" date="2007" name="PLoS Biol.">
        <title>Principles of genome evolution in the Drosophila melanogaster species group.</title>
        <authorList>
            <person name="Ranz J.M."/>
            <person name="Maurin D."/>
            <person name="Chan Y.S."/>
            <person name="von Grotthuss M."/>
            <person name="Hillier L.W."/>
            <person name="Roote J."/>
            <person name="Ashburner M."/>
            <person name="Bergman C.M."/>
        </authorList>
    </citation>
    <scope>NUCLEOTIDE SEQUENCE [LARGE SCALE GENOMIC DNA]</scope>
    <source>
        <strain evidence="2">Tai18E2 / Tucson 14021-0261.01</strain>
    </source>
</reference>
<dbReference type="AlphaFoldDB" id="A0A0R1E7S4"/>
<feature type="non-terminal residue" evidence="1">
    <location>
        <position position="97"/>
    </location>
</feature>